<gene>
    <name evidence="1" type="ORF">ACJMK2_018188</name>
</gene>
<protein>
    <submittedName>
        <fullName evidence="1">Uncharacterized protein</fullName>
    </submittedName>
</protein>
<proteinExistence type="predicted"/>
<keyword evidence="2" id="KW-1185">Reference proteome</keyword>
<name>A0ABD3UFC3_SINWO</name>
<accession>A0ABD3UFC3</accession>
<evidence type="ECO:0000313" key="1">
    <source>
        <dbReference type="EMBL" id="KAL3847268.1"/>
    </source>
</evidence>
<dbReference type="EMBL" id="JBJQND010000016">
    <property type="protein sequence ID" value="KAL3847268.1"/>
    <property type="molecule type" value="Genomic_DNA"/>
</dbReference>
<reference evidence="1 2" key="1">
    <citation type="submission" date="2024-11" db="EMBL/GenBank/DDBJ databases">
        <title>Chromosome-level genome assembly of the freshwater bivalve Anodonta woodiana.</title>
        <authorList>
            <person name="Chen X."/>
        </authorList>
    </citation>
    <scope>NUCLEOTIDE SEQUENCE [LARGE SCALE GENOMIC DNA]</scope>
    <source>
        <strain evidence="1">MN2024</strain>
        <tissue evidence="1">Gills</tissue>
    </source>
</reference>
<comment type="caution">
    <text evidence="1">The sequence shown here is derived from an EMBL/GenBank/DDBJ whole genome shotgun (WGS) entry which is preliminary data.</text>
</comment>
<dbReference type="AlphaFoldDB" id="A0ABD3UFC3"/>
<dbReference type="Proteomes" id="UP001634394">
    <property type="component" value="Unassembled WGS sequence"/>
</dbReference>
<evidence type="ECO:0000313" key="2">
    <source>
        <dbReference type="Proteomes" id="UP001634394"/>
    </source>
</evidence>
<sequence length="64" mass="7493">MKATMGKPMRMKFYIPRRLLTSSFFTVHIQFETPLFLLKLGVRKPSLSAVFWDLILHPEDNISP</sequence>
<organism evidence="1 2">
    <name type="scientific">Sinanodonta woodiana</name>
    <name type="common">Chinese pond mussel</name>
    <name type="synonym">Anodonta woodiana</name>
    <dbReference type="NCBI Taxonomy" id="1069815"/>
    <lineage>
        <taxon>Eukaryota</taxon>
        <taxon>Metazoa</taxon>
        <taxon>Spiralia</taxon>
        <taxon>Lophotrochozoa</taxon>
        <taxon>Mollusca</taxon>
        <taxon>Bivalvia</taxon>
        <taxon>Autobranchia</taxon>
        <taxon>Heteroconchia</taxon>
        <taxon>Palaeoheterodonta</taxon>
        <taxon>Unionida</taxon>
        <taxon>Unionoidea</taxon>
        <taxon>Unionidae</taxon>
        <taxon>Unioninae</taxon>
        <taxon>Sinanodonta</taxon>
    </lineage>
</organism>